<accession>A0AAD7ZX16</accession>
<protein>
    <submittedName>
        <fullName evidence="1">Uncharacterized protein</fullName>
    </submittedName>
</protein>
<evidence type="ECO:0000313" key="2">
    <source>
        <dbReference type="Proteomes" id="UP001233999"/>
    </source>
</evidence>
<dbReference type="AlphaFoldDB" id="A0AAD7ZX16"/>
<proteinExistence type="predicted"/>
<comment type="caution">
    <text evidence="1">The sequence shown here is derived from an EMBL/GenBank/DDBJ whole genome shotgun (WGS) entry which is preliminary data.</text>
</comment>
<sequence>MTGGEFDTLRRKNCKLLWLCDKCKHELIKEKKTDNIHLEELTSKVDALTEFLNNKLGTLIEEKIKQVHYRQDPQSA</sequence>
<reference evidence="1" key="1">
    <citation type="journal article" date="2023" name="IScience">
        <title>Live-bearing cockroach genome reveals convergent evolutionary mechanisms linked to viviparity in insects and beyond.</title>
        <authorList>
            <person name="Fouks B."/>
            <person name="Harrison M.C."/>
            <person name="Mikhailova A.A."/>
            <person name="Marchal E."/>
            <person name="English S."/>
            <person name="Carruthers M."/>
            <person name="Jennings E.C."/>
            <person name="Chiamaka E.L."/>
            <person name="Frigard R.A."/>
            <person name="Pippel M."/>
            <person name="Attardo G.M."/>
            <person name="Benoit J.B."/>
            <person name="Bornberg-Bauer E."/>
            <person name="Tobe S.S."/>
        </authorList>
    </citation>
    <scope>NUCLEOTIDE SEQUENCE</scope>
    <source>
        <strain evidence="1">Stay&amp;Tobe</strain>
    </source>
</reference>
<evidence type="ECO:0000313" key="1">
    <source>
        <dbReference type="EMBL" id="KAJ9588246.1"/>
    </source>
</evidence>
<gene>
    <name evidence="1" type="ORF">L9F63_018410</name>
</gene>
<keyword evidence="2" id="KW-1185">Reference proteome</keyword>
<dbReference type="EMBL" id="JASPKZ010005701">
    <property type="protein sequence ID" value="KAJ9588246.1"/>
    <property type="molecule type" value="Genomic_DNA"/>
</dbReference>
<organism evidence="1 2">
    <name type="scientific">Diploptera punctata</name>
    <name type="common">Pacific beetle cockroach</name>
    <dbReference type="NCBI Taxonomy" id="6984"/>
    <lineage>
        <taxon>Eukaryota</taxon>
        <taxon>Metazoa</taxon>
        <taxon>Ecdysozoa</taxon>
        <taxon>Arthropoda</taxon>
        <taxon>Hexapoda</taxon>
        <taxon>Insecta</taxon>
        <taxon>Pterygota</taxon>
        <taxon>Neoptera</taxon>
        <taxon>Polyneoptera</taxon>
        <taxon>Dictyoptera</taxon>
        <taxon>Blattodea</taxon>
        <taxon>Blaberoidea</taxon>
        <taxon>Blaberidae</taxon>
        <taxon>Diplopterinae</taxon>
        <taxon>Diploptera</taxon>
    </lineage>
</organism>
<dbReference type="Proteomes" id="UP001233999">
    <property type="component" value="Unassembled WGS sequence"/>
</dbReference>
<reference evidence="1" key="2">
    <citation type="submission" date="2023-05" db="EMBL/GenBank/DDBJ databases">
        <authorList>
            <person name="Fouks B."/>
        </authorList>
    </citation>
    <scope>NUCLEOTIDE SEQUENCE</scope>
    <source>
        <strain evidence="1">Stay&amp;Tobe</strain>
        <tissue evidence="1">Testes</tissue>
    </source>
</reference>
<name>A0AAD7ZX16_DIPPU</name>